<dbReference type="GO" id="GO:0003924">
    <property type="term" value="F:GTPase activity"/>
    <property type="evidence" value="ECO:0007669"/>
    <property type="project" value="InterPro"/>
</dbReference>
<dbReference type="GO" id="GO:0006886">
    <property type="term" value="P:intracellular protein transport"/>
    <property type="evidence" value="ECO:0007669"/>
    <property type="project" value="TreeGrafter"/>
</dbReference>
<dbReference type="InterPro" id="IPR030798">
    <property type="entry name" value="Arfaptin_fam"/>
</dbReference>
<dbReference type="InterPro" id="IPR010504">
    <property type="entry name" value="AH_dom"/>
</dbReference>
<feature type="region of interest" description="Disordered" evidence="2">
    <location>
        <begin position="483"/>
        <end position="514"/>
    </location>
</feature>
<evidence type="ECO:0000256" key="1">
    <source>
        <dbReference type="SAM" id="Coils"/>
    </source>
</evidence>
<dbReference type="WBParaSite" id="jg22668.2">
    <property type="protein sequence ID" value="jg22668.2"/>
    <property type="gene ID" value="jg22668"/>
</dbReference>
<dbReference type="Pfam" id="PF00071">
    <property type="entry name" value="Ras"/>
    <property type="match status" value="1"/>
</dbReference>
<evidence type="ECO:0000313" key="4">
    <source>
        <dbReference type="Proteomes" id="UP000887574"/>
    </source>
</evidence>
<dbReference type="GO" id="GO:0005543">
    <property type="term" value="F:phospholipid binding"/>
    <property type="evidence" value="ECO:0007669"/>
    <property type="project" value="TreeGrafter"/>
</dbReference>
<keyword evidence="4" id="KW-1185">Reference proteome</keyword>
<evidence type="ECO:0000259" key="3">
    <source>
        <dbReference type="PROSITE" id="PS50870"/>
    </source>
</evidence>
<dbReference type="Gene3D" id="3.40.50.300">
    <property type="entry name" value="P-loop containing nucleotide triphosphate hydrolases"/>
    <property type="match status" value="1"/>
</dbReference>
<dbReference type="InterPro" id="IPR027417">
    <property type="entry name" value="P-loop_NTPase"/>
</dbReference>
<sequence>MTSIFKSSAVATEDCAYGYPCVGKSSITQRFVNGTFPDAYDTTIEDFHLTQHTFMGKKYALKITDTAGQQEYSLFPRSCVVDIDGYILVYAINDRKSFEILQTIYDKIVDNMGESVPILIVGNKLDLQYTGRVVRQEEAQKVAADWKADFLEISAKENFAKDGNTDVQKIFNRVLRLIEISKGNMPAVEKNSSCKSSLLQVYCGVSKMMAESRNIFVPGADSSSAVMPNATSGATNDANATAAPPGIESNKEVAIPSAKSFANALVSYAELAQAKIESLKKWTVITYKTTKHSINEQLGKASRTVDKDLDERIEGIREIHRQYQNVLKLVSAYTNYFSLANDMLNNEMVLHSESLRNVSQNGAVLFKALNYFTSALETLTDKTIQDTLLTIDHHDQARLEYDVYRCELEGLRSNPNPPASIEDLEEKCNLQKMKYDQLKEDVRVKLTLLEENRAKVLRRQVVLIQKAFSAYFEGNTAALENSTEQLSGLNSGGVKEDSDPMIGNGRQTPSFLEK</sequence>
<keyword evidence="1" id="KW-0175">Coiled coil</keyword>
<dbReference type="AlphaFoldDB" id="A0A915DQU4"/>
<feature type="domain" description="AH" evidence="3">
    <location>
        <begin position="307"/>
        <end position="484"/>
    </location>
</feature>
<dbReference type="NCBIfam" id="TIGR00231">
    <property type="entry name" value="small_GTP"/>
    <property type="match status" value="1"/>
</dbReference>
<dbReference type="PRINTS" id="PR00449">
    <property type="entry name" value="RASTRNSFRMNG"/>
</dbReference>
<dbReference type="GO" id="GO:0019904">
    <property type="term" value="F:protein domain specific binding"/>
    <property type="evidence" value="ECO:0007669"/>
    <property type="project" value="InterPro"/>
</dbReference>
<evidence type="ECO:0000256" key="2">
    <source>
        <dbReference type="SAM" id="MobiDB-lite"/>
    </source>
</evidence>
<evidence type="ECO:0000313" key="5">
    <source>
        <dbReference type="WBParaSite" id="jg22668.2"/>
    </source>
</evidence>
<dbReference type="GO" id="GO:0034315">
    <property type="term" value="P:regulation of Arp2/3 complex-mediated actin nucleation"/>
    <property type="evidence" value="ECO:0007669"/>
    <property type="project" value="TreeGrafter"/>
</dbReference>
<reference evidence="5" key="1">
    <citation type="submission" date="2022-11" db="UniProtKB">
        <authorList>
            <consortium name="WormBaseParasite"/>
        </authorList>
    </citation>
    <scope>IDENTIFICATION</scope>
</reference>
<dbReference type="SMART" id="SM00175">
    <property type="entry name" value="RAB"/>
    <property type="match status" value="1"/>
</dbReference>
<dbReference type="PROSITE" id="PS50870">
    <property type="entry name" value="AH"/>
    <property type="match status" value="1"/>
</dbReference>
<dbReference type="PANTHER" id="PTHR12141">
    <property type="entry name" value="ARFAPTIN-RELATED"/>
    <property type="match status" value="1"/>
</dbReference>
<dbReference type="Proteomes" id="UP000887574">
    <property type="component" value="Unplaced"/>
</dbReference>
<dbReference type="PROSITE" id="PS51419">
    <property type="entry name" value="RAB"/>
    <property type="match status" value="1"/>
</dbReference>
<dbReference type="SMART" id="SM00174">
    <property type="entry name" value="RHO"/>
    <property type="match status" value="1"/>
</dbReference>
<dbReference type="InterPro" id="IPR027267">
    <property type="entry name" value="AH/BAR_dom_sf"/>
</dbReference>
<dbReference type="GO" id="GO:0005525">
    <property type="term" value="F:GTP binding"/>
    <property type="evidence" value="ECO:0007669"/>
    <property type="project" value="InterPro"/>
</dbReference>
<accession>A0A915DQU4</accession>
<name>A0A915DQU4_9BILA</name>
<proteinExistence type="predicted"/>
<feature type="coiled-coil region" evidence="1">
    <location>
        <begin position="394"/>
        <end position="441"/>
    </location>
</feature>
<dbReference type="Gene3D" id="1.20.1270.60">
    <property type="entry name" value="Arfaptin homology (AH) domain/BAR domain"/>
    <property type="match status" value="1"/>
</dbReference>
<dbReference type="InterPro" id="IPR005225">
    <property type="entry name" value="Small_GTP-bd"/>
</dbReference>
<dbReference type="PROSITE" id="PS51421">
    <property type="entry name" value="RAS"/>
    <property type="match status" value="1"/>
</dbReference>
<dbReference type="SUPFAM" id="SSF103657">
    <property type="entry name" value="BAR/IMD domain-like"/>
    <property type="match status" value="1"/>
</dbReference>
<protein>
    <submittedName>
        <fullName evidence="5">AH domain-containing protein</fullName>
    </submittedName>
</protein>
<dbReference type="Pfam" id="PF06456">
    <property type="entry name" value="Arfaptin"/>
    <property type="match status" value="1"/>
</dbReference>
<dbReference type="PANTHER" id="PTHR12141:SF5">
    <property type="entry name" value="ARFAPTIN"/>
    <property type="match status" value="1"/>
</dbReference>
<dbReference type="SMART" id="SM01015">
    <property type="entry name" value="Arfaptin"/>
    <property type="match status" value="1"/>
</dbReference>
<dbReference type="SUPFAM" id="SSF52540">
    <property type="entry name" value="P-loop containing nucleoside triphosphate hydrolases"/>
    <property type="match status" value="1"/>
</dbReference>
<organism evidence="4 5">
    <name type="scientific">Ditylenchus dipsaci</name>
    <dbReference type="NCBI Taxonomy" id="166011"/>
    <lineage>
        <taxon>Eukaryota</taxon>
        <taxon>Metazoa</taxon>
        <taxon>Ecdysozoa</taxon>
        <taxon>Nematoda</taxon>
        <taxon>Chromadorea</taxon>
        <taxon>Rhabditida</taxon>
        <taxon>Tylenchina</taxon>
        <taxon>Tylenchomorpha</taxon>
        <taxon>Sphaerularioidea</taxon>
        <taxon>Anguinidae</taxon>
        <taxon>Anguininae</taxon>
        <taxon>Ditylenchus</taxon>
    </lineage>
</organism>
<feature type="compositionally biased region" description="Polar residues" evidence="2">
    <location>
        <begin position="505"/>
        <end position="514"/>
    </location>
</feature>
<dbReference type="SMART" id="SM00173">
    <property type="entry name" value="RAS"/>
    <property type="match status" value="1"/>
</dbReference>
<dbReference type="GO" id="GO:0032588">
    <property type="term" value="C:trans-Golgi network membrane"/>
    <property type="evidence" value="ECO:0007669"/>
    <property type="project" value="TreeGrafter"/>
</dbReference>
<dbReference type="InterPro" id="IPR001806">
    <property type="entry name" value="Small_GTPase"/>
</dbReference>
<feature type="compositionally biased region" description="Low complexity" evidence="2">
    <location>
        <begin position="229"/>
        <end position="243"/>
    </location>
</feature>
<feature type="region of interest" description="Disordered" evidence="2">
    <location>
        <begin position="226"/>
        <end position="245"/>
    </location>
</feature>